<dbReference type="EMBL" id="CP034465">
    <property type="protein sequence ID" value="AZP03537.1"/>
    <property type="molecule type" value="Genomic_DNA"/>
</dbReference>
<dbReference type="RefSeq" id="WP_126108628.1">
    <property type="nucleotide sequence ID" value="NZ_CP034465.1"/>
</dbReference>
<accession>A0A3Q9BKR8</accession>
<protein>
    <submittedName>
        <fullName evidence="2">DUF975 family protein</fullName>
    </submittedName>
</protein>
<dbReference type="KEGG" id="jeh:EJN90_01970"/>
<dbReference type="Pfam" id="PF06161">
    <property type="entry name" value="DUF975"/>
    <property type="match status" value="1"/>
</dbReference>
<dbReference type="PANTHER" id="PTHR40076:SF1">
    <property type="entry name" value="MEMBRANE PROTEIN"/>
    <property type="match status" value="1"/>
</dbReference>
<feature type="transmembrane region" description="Helical" evidence="1">
    <location>
        <begin position="63"/>
        <end position="87"/>
    </location>
</feature>
<keyword evidence="1" id="KW-0472">Membrane</keyword>
<evidence type="ECO:0000313" key="3">
    <source>
        <dbReference type="Proteomes" id="UP000273326"/>
    </source>
</evidence>
<feature type="transmembrane region" description="Helical" evidence="1">
    <location>
        <begin position="125"/>
        <end position="145"/>
    </location>
</feature>
<dbReference type="AlphaFoldDB" id="A0A3Q9BKR8"/>
<feature type="transmembrane region" description="Helical" evidence="1">
    <location>
        <begin position="18"/>
        <end position="42"/>
    </location>
</feature>
<feature type="transmembrane region" description="Helical" evidence="1">
    <location>
        <begin position="182"/>
        <end position="205"/>
    </location>
</feature>
<evidence type="ECO:0000256" key="1">
    <source>
        <dbReference type="SAM" id="Phobius"/>
    </source>
</evidence>
<feature type="transmembrane region" description="Helical" evidence="1">
    <location>
        <begin position="225"/>
        <end position="248"/>
    </location>
</feature>
<dbReference type="PANTHER" id="PTHR40076">
    <property type="entry name" value="MEMBRANE PROTEIN-RELATED"/>
    <property type="match status" value="1"/>
</dbReference>
<name>A0A3Q9BKR8_9LACT</name>
<gene>
    <name evidence="2" type="ORF">EJN90_01970</name>
</gene>
<dbReference type="InterPro" id="IPR010380">
    <property type="entry name" value="DUF975"/>
</dbReference>
<keyword evidence="3" id="KW-1185">Reference proteome</keyword>
<organism evidence="2 3">
    <name type="scientific">Jeotgalibaca ciconiae</name>
    <dbReference type="NCBI Taxonomy" id="2496265"/>
    <lineage>
        <taxon>Bacteria</taxon>
        <taxon>Bacillati</taxon>
        <taxon>Bacillota</taxon>
        <taxon>Bacilli</taxon>
        <taxon>Lactobacillales</taxon>
        <taxon>Carnobacteriaceae</taxon>
        <taxon>Jeotgalibaca</taxon>
    </lineage>
</organism>
<keyword evidence="1" id="KW-1133">Transmembrane helix</keyword>
<keyword evidence="1" id="KW-0812">Transmembrane</keyword>
<dbReference type="OrthoDB" id="9784844at2"/>
<dbReference type="Proteomes" id="UP000273326">
    <property type="component" value="Chromosome"/>
</dbReference>
<proteinExistence type="predicted"/>
<reference evidence="3" key="1">
    <citation type="submission" date="2018-12" db="EMBL/GenBank/DDBJ databases">
        <title>Complete genome sequencing of Jeotgalibaca sp. H21T32.</title>
        <authorList>
            <person name="Bae J.-W."/>
            <person name="Lee S.-Y."/>
        </authorList>
    </citation>
    <scope>NUCLEOTIDE SEQUENCE [LARGE SCALE GENOMIC DNA]</scope>
    <source>
        <strain evidence="3">H21T32</strain>
    </source>
</reference>
<evidence type="ECO:0000313" key="2">
    <source>
        <dbReference type="EMBL" id="AZP03537.1"/>
    </source>
</evidence>
<sequence>MSVKNIREEALLKLKGNWLLAMVGYVMTFFIPTILSQILLSVSNQNNAILFNSLFFNGGTIDYVSLISENFLLLLFLMIIFFSFGILRTSYRWLALDIINNKDFSIKSIFQVLDNKVFWKTCQLILMRTTLIMLWSMLFIIPGIIKGYEYSQAINVLKENPEMKIIETLKISVQKMKGYKRVFLVLQLSYILWYFIPTILYVLFIWANWSNVQVGFDMGADGISIVFGLALGILTMFGSVMFLCSFYVEPFKATAKQVFYKAIMNEEFLLKINDNRDSYEQKLVKK</sequence>